<keyword evidence="1 10" id="KW-0540">Nuclease</keyword>
<evidence type="ECO:0000256" key="3">
    <source>
        <dbReference type="ARBA" id="ARBA00022759"/>
    </source>
</evidence>
<dbReference type="GO" id="GO:0004519">
    <property type="term" value="F:endonuclease activity"/>
    <property type="evidence" value="ECO:0007669"/>
    <property type="project" value="UniProtKB-UniRule"/>
</dbReference>
<dbReference type="EMBL" id="LQYW01000051">
    <property type="protein sequence ID" value="KYD30521.1"/>
    <property type="molecule type" value="Genomic_DNA"/>
</dbReference>
<name>A0A150N1G6_9BACL</name>
<dbReference type="Pfam" id="PF01867">
    <property type="entry name" value="Cas_Cas1"/>
    <property type="match status" value="1"/>
</dbReference>
<dbReference type="Gene3D" id="3.100.10.20">
    <property type="entry name" value="CRISPR-associated endonuclease Cas1, N-terminal domain"/>
    <property type="match status" value="1"/>
</dbReference>
<evidence type="ECO:0000256" key="11">
    <source>
        <dbReference type="SAM" id="Coils"/>
    </source>
</evidence>
<comment type="caution">
    <text evidence="12">The sequence shown here is derived from an EMBL/GenBank/DDBJ whole genome shotgun (WGS) entry which is preliminary data.</text>
</comment>
<protein>
    <recommendedName>
        <fullName evidence="10">CRISPR-associated endonuclease Cas1</fullName>
        <ecNumber evidence="10">3.1.-.-</ecNumber>
    </recommendedName>
</protein>
<keyword evidence="5 10" id="KW-0460">Magnesium</keyword>
<comment type="cofactor">
    <cofactor evidence="10">
        <name>Mg(2+)</name>
        <dbReference type="ChEBI" id="CHEBI:18420"/>
    </cofactor>
    <cofactor evidence="10">
        <name>Mn(2+)</name>
        <dbReference type="ChEBI" id="CHEBI:29035"/>
    </cofactor>
</comment>
<sequence length="325" mass="37664">MEQGALLKKSGERLLVVLGKEIIAEKHFRDITRVLLFGNIQMTTQVVHKFLQLGIHVAYFTMNGSYRGQLSSVSSASVYTKMAQISHWSNKQFLLALARQLVMAKIQGQRYVLQKRRRGISTKNERLQEACNQLEKAIQQAGAAPSTAVLRGIEGNAARVYFSIWDELLPKEFPFEKRSRRPAHNGMNSALNFSYTLLLNEVNSMLELYGFDVMLGFYHSIRYGRISLSLDVMELFRPLFIDQWLLSLARQKQIQAKDFYWDEQSGMYFTSEGRKKFLTLYEQWHKEYELRTKLERVLTGLERTMLKGDVDAFRDATEEVLSHLL</sequence>
<evidence type="ECO:0000256" key="9">
    <source>
        <dbReference type="ARBA" id="ARBA00038592"/>
    </source>
</evidence>
<dbReference type="AlphaFoldDB" id="A0A150N1G6"/>
<reference evidence="12 13" key="1">
    <citation type="submission" date="2016-01" db="EMBL/GenBank/DDBJ databases">
        <title>Draft Genome Sequences of Seven Thermophilic Sporeformers Isolated from Foods.</title>
        <authorList>
            <person name="Berendsen E.M."/>
            <person name="Wells-Bennik M.H."/>
            <person name="Krawcyk A.O."/>
            <person name="De Jong A."/>
            <person name="Holsappel S."/>
            <person name="Eijlander R.T."/>
            <person name="Kuipers O.P."/>
        </authorList>
    </citation>
    <scope>NUCLEOTIDE SEQUENCE [LARGE SCALE GENOMIC DNA]</scope>
    <source>
        <strain evidence="12 13">B4110</strain>
    </source>
</reference>
<evidence type="ECO:0000256" key="2">
    <source>
        <dbReference type="ARBA" id="ARBA00022723"/>
    </source>
</evidence>
<dbReference type="RefSeq" id="WP_062678023.1">
    <property type="nucleotide sequence ID" value="NZ_LQYW01000051.1"/>
</dbReference>
<accession>A0A150N1G6</accession>
<evidence type="ECO:0000256" key="8">
    <source>
        <dbReference type="ARBA" id="ARBA00023211"/>
    </source>
</evidence>
<dbReference type="InterPro" id="IPR050646">
    <property type="entry name" value="Cas1"/>
</dbReference>
<dbReference type="GO" id="GO:0043571">
    <property type="term" value="P:maintenance of CRISPR repeat elements"/>
    <property type="evidence" value="ECO:0007669"/>
    <property type="project" value="UniProtKB-UniRule"/>
</dbReference>
<feature type="binding site" evidence="10">
    <location>
        <position position="154"/>
    </location>
    <ligand>
        <name>Mn(2+)</name>
        <dbReference type="ChEBI" id="CHEBI:29035"/>
    </ligand>
</feature>
<dbReference type="GO" id="GO:0016787">
    <property type="term" value="F:hydrolase activity"/>
    <property type="evidence" value="ECO:0007669"/>
    <property type="project" value="UniProtKB-KW"/>
</dbReference>
<evidence type="ECO:0000256" key="6">
    <source>
        <dbReference type="ARBA" id="ARBA00023118"/>
    </source>
</evidence>
<evidence type="ECO:0000256" key="1">
    <source>
        <dbReference type="ARBA" id="ARBA00022722"/>
    </source>
</evidence>
<keyword evidence="11" id="KW-0175">Coiled coil</keyword>
<dbReference type="HAMAP" id="MF_01470">
    <property type="entry name" value="Cas1"/>
    <property type="match status" value="1"/>
</dbReference>
<keyword evidence="7 10" id="KW-0238">DNA-binding</keyword>
<dbReference type="GO" id="GO:0046872">
    <property type="term" value="F:metal ion binding"/>
    <property type="evidence" value="ECO:0007669"/>
    <property type="project" value="UniProtKB-UniRule"/>
</dbReference>
<evidence type="ECO:0000313" key="13">
    <source>
        <dbReference type="Proteomes" id="UP000075324"/>
    </source>
</evidence>
<dbReference type="GO" id="GO:0051607">
    <property type="term" value="P:defense response to virus"/>
    <property type="evidence" value="ECO:0007669"/>
    <property type="project" value="UniProtKB-UniRule"/>
</dbReference>
<comment type="similarity">
    <text evidence="10">Belongs to the CRISPR-associated endonuclease Cas1 family.</text>
</comment>
<keyword evidence="3 10" id="KW-0255">Endonuclease</keyword>
<evidence type="ECO:0000313" key="12">
    <source>
        <dbReference type="EMBL" id="KYD30521.1"/>
    </source>
</evidence>
<dbReference type="PANTHER" id="PTHR34353">
    <property type="entry name" value="CRISPR-ASSOCIATED ENDONUCLEASE CAS1 1"/>
    <property type="match status" value="1"/>
</dbReference>
<evidence type="ECO:0000256" key="10">
    <source>
        <dbReference type="HAMAP-Rule" id="MF_01470"/>
    </source>
</evidence>
<dbReference type="GO" id="GO:0003677">
    <property type="term" value="F:DNA binding"/>
    <property type="evidence" value="ECO:0007669"/>
    <property type="project" value="UniProtKB-KW"/>
</dbReference>
<organism evidence="12 13">
    <name type="scientific">Parageobacillus toebii</name>
    <dbReference type="NCBI Taxonomy" id="153151"/>
    <lineage>
        <taxon>Bacteria</taxon>
        <taxon>Bacillati</taxon>
        <taxon>Bacillota</taxon>
        <taxon>Bacilli</taxon>
        <taxon>Bacillales</taxon>
        <taxon>Anoxybacillaceae</taxon>
        <taxon>Parageobacillus</taxon>
    </lineage>
</organism>
<keyword evidence="4 10" id="KW-0378">Hydrolase</keyword>
<evidence type="ECO:0000256" key="5">
    <source>
        <dbReference type="ARBA" id="ARBA00022842"/>
    </source>
</evidence>
<keyword evidence="6 10" id="KW-0051">Antiviral defense</keyword>
<feature type="binding site" evidence="10">
    <location>
        <position position="234"/>
    </location>
    <ligand>
        <name>Mn(2+)</name>
        <dbReference type="ChEBI" id="CHEBI:29035"/>
    </ligand>
</feature>
<dbReference type="EC" id="3.1.-.-" evidence="10"/>
<dbReference type="InterPro" id="IPR042206">
    <property type="entry name" value="CRISPR-assoc_Cas1_C"/>
</dbReference>
<keyword evidence="2 10" id="KW-0479">Metal-binding</keyword>
<evidence type="ECO:0000256" key="4">
    <source>
        <dbReference type="ARBA" id="ARBA00022801"/>
    </source>
</evidence>
<dbReference type="PATRIC" id="fig|153151.4.peg.3201"/>
<comment type="function">
    <text evidence="10">CRISPR (clustered regularly interspaced short palindromic repeat), is an adaptive immune system that provides protection against mobile genetic elements (viruses, transposable elements and conjugative plasmids). CRISPR clusters contain spacers, sequences complementary to antecedent mobile elements, and target invading nucleic acids. CRISPR clusters are transcribed and processed into CRISPR RNA (crRNA). Acts as a dsDNA endonuclease. Involved in the integration of spacer DNA into the CRISPR cassette.</text>
</comment>
<dbReference type="Proteomes" id="UP000075324">
    <property type="component" value="Unassembled WGS sequence"/>
</dbReference>
<dbReference type="InterPro" id="IPR042211">
    <property type="entry name" value="CRISPR-assoc_Cas1_N"/>
</dbReference>
<gene>
    <name evidence="10" type="primary">cas1</name>
    <name evidence="12" type="ORF">B4110_2212</name>
</gene>
<dbReference type="InterPro" id="IPR002729">
    <property type="entry name" value="CRISPR-assoc_Cas1"/>
</dbReference>
<feature type="binding site" evidence="10">
    <location>
        <position position="219"/>
    </location>
    <ligand>
        <name>Mn(2+)</name>
        <dbReference type="ChEBI" id="CHEBI:29035"/>
    </ligand>
</feature>
<dbReference type="Gene3D" id="1.20.120.920">
    <property type="entry name" value="CRISPR-associated endonuclease Cas1, C-terminal domain"/>
    <property type="match status" value="1"/>
</dbReference>
<dbReference type="CDD" id="cd09634">
    <property type="entry name" value="Cas1_I-II-III"/>
    <property type="match status" value="1"/>
</dbReference>
<keyword evidence="8 10" id="KW-0464">Manganese</keyword>
<feature type="coiled-coil region" evidence="11">
    <location>
        <begin position="117"/>
        <end position="144"/>
    </location>
</feature>
<proteinExistence type="inferred from homology"/>
<dbReference type="PANTHER" id="PTHR34353:SF2">
    <property type="entry name" value="CRISPR-ASSOCIATED ENDONUCLEASE CAS1 1"/>
    <property type="match status" value="1"/>
</dbReference>
<dbReference type="NCBIfam" id="TIGR00287">
    <property type="entry name" value="cas1"/>
    <property type="match status" value="1"/>
</dbReference>
<comment type="subunit">
    <text evidence="9 10">Homodimer, forms a heterotetramer with a Cas2 homodimer.</text>
</comment>
<evidence type="ECO:0000256" key="7">
    <source>
        <dbReference type="ARBA" id="ARBA00023125"/>
    </source>
</evidence>